<feature type="coiled-coil region" evidence="1">
    <location>
        <begin position="158"/>
        <end position="227"/>
    </location>
</feature>
<proteinExistence type="predicted"/>
<keyword evidence="4" id="KW-1185">Reference proteome</keyword>
<dbReference type="Proteomes" id="UP001231189">
    <property type="component" value="Unassembled WGS sequence"/>
</dbReference>
<evidence type="ECO:0000313" key="3">
    <source>
        <dbReference type="EMBL" id="KAK1651812.1"/>
    </source>
</evidence>
<evidence type="ECO:0000256" key="1">
    <source>
        <dbReference type="SAM" id="Coils"/>
    </source>
</evidence>
<reference evidence="3" key="1">
    <citation type="submission" date="2023-07" db="EMBL/GenBank/DDBJ databases">
        <title>A chromosome-level genome assembly of Lolium multiflorum.</title>
        <authorList>
            <person name="Chen Y."/>
            <person name="Copetti D."/>
            <person name="Kolliker R."/>
            <person name="Studer B."/>
        </authorList>
    </citation>
    <scope>NUCLEOTIDE SEQUENCE</scope>
    <source>
        <strain evidence="3">02402/16</strain>
        <tissue evidence="3">Leaf</tissue>
    </source>
</reference>
<evidence type="ECO:0000313" key="4">
    <source>
        <dbReference type="Proteomes" id="UP001231189"/>
    </source>
</evidence>
<protein>
    <submittedName>
        <fullName evidence="3">Uncharacterized protein</fullName>
    </submittedName>
</protein>
<keyword evidence="1" id="KW-0175">Coiled coil</keyword>
<organism evidence="3 4">
    <name type="scientific">Lolium multiflorum</name>
    <name type="common">Italian ryegrass</name>
    <name type="synonym">Lolium perenne subsp. multiflorum</name>
    <dbReference type="NCBI Taxonomy" id="4521"/>
    <lineage>
        <taxon>Eukaryota</taxon>
        <taxon>Viridiplantae</taxon>
        <taxon>Streptophyta</taxon>
        <taxon>Embryophyta</taxon>
        <taxon>Tracheophyta</taxon>
        <taxon>Spermatophyta</taxon>
        <taxon>Magnoliopsida</taxon>
        <taxon>Liliopsida</taxon>
        <taxon>Poales</taxon>
        <taxon>Poaceae</taxon>
        <taxon>BOP clade</taxon>
        <taxon>Pooideae</taxon>
        <taxon>Poodae</taxon>
        <taxon>Poeae</taxon>
        <taxon>Poeae Chloroplast Group 2 (Poeae type)</taxon>
        <taxon>Loliodinae</taxon>
        <taxon>Loliinae</taxon>
        <taxon>Lolium</taxon>
    </lineage>
</organism>
<feature type="compositionally biased region" description="Polar residues" evidence="2">
    <location>
        <begin position="8"/>
        <end position="19"/>
    </location>
</feature>
<comment type="caution">
    <text evidence="3">The sequence shown here is derived from an EMBL/GenBank/DDBJ whole genome shotgun (WGS) entry which is preliminary data.</text>
</comment>
<feature type="compositionally biased region" description="Low complexity" evidence="2">
    <location>
        <begin position="43"/>
        <end position="53"/>
    </location>
</feature>
<dbReference type="EMBL" id="JAUUTY010000004">
    <property type="protein sequence ID" value="KAK1651812.1"/>
    <property type="molecule type" value="Genomic_DNA"/>
</dbReference>
<evidence type="ECO:0000256" key="2">
    <source>
        <dbReference type="SAM" id="MobiDB-lite"/>
    </source>
</evidence>
<gene>
    <name evidence="3" type="ORF">QYE76_069617</name>
</gene>
<sequence length="329" mass="35868">MVKKKNLTLATSAVSSGAATKTPPNPSRRSASDAPPPAPAPPALASSMARPSPGDWPVSTTTKRDEKRARSLGIISSDEGNVILPAAEKAKALPSKRPSDGFADEDDLYDFGLRGFDSCCGPHGSNFDSFFPFQREGDFFDCRSYSFSSRETSVISSLEAFASQYTSLEVDKARLQKEVESSSSKLEGAIKIAAEARQEVDSLKDELEGLKRSLKDEETSRLAAEARMIENDDLLRQSTLALLILDKIPNNSPANALSLTLESHKLVQDLLQKGKGSMARMHSMIFPKIDQNKTLGQLIDAFAINTKEVIEVFLMILRVLVLRMIDSNA</sequence>
<name>A0AAD8WF35_LOLMU</name>
<dbReference type="AlphaFoldDB" id="A0AAD8WF35"/>
<accession>A0AAD8WF35</accession>
<feature type="region of interest" description="Disordered" evidence="2">
    <location>
        <begin position="1"/>
        <end position="74"/>
    </location>
</feature>